<dbReference type="GO" id="GO:0016705">
    <property type="term" value="F:oxidoreductase activity, acting on paired donors, with incorporation or reduction of molecular oxygen"/>
    <property type="evidence" value="ECO:0007669"/>
    <property type="project" value="InterPro"/>
</dbReference>
<evidence type="ECO:0000256" key="6">
    <source>
        <dbReference type="ARBA" id="ARBA00023002"/>
    </source>
</evidence>
<dbReference type="Gene3D" id="1.10.630.10">
    <property type="entry name" value="Cytochrome P450"/>
    <property type="match status" value="1"/>
</dbReference>
<evidence type="ECO:0000256" key="2">
    <source>
        <dbReference type="ARBA" id="ARBA00004370"/>
    </source>
</evidence>
<organism evidence="13 14">
    <name type="scientific">Jaminaea rosea</name>
    <dbReference type="NCBI Taxonomy" id="1569628"/>
    <lineage>
        <taxon>Eukaryota</taxon>
        <taxon>Fungi</taxon>
        <taxon>Dikarya</taxon>
        <taxon>Basidiomycota</taxon>
        <taxon>Ustilaginomycotina</taxon>
        <taxon>Exobasidiomycetes</taxon>
        <taxon>Microstromatales</taxon>
        <taxon>Microstromatales incertae sedis</taxon>
        <taxon>Jaminaea</taxon>
    </lineage>
</organism>
<proteinExistence type="inferred from homology"/>
<keyword evidence="12" id="KW-1133">Transmembrane helix</keyword>
<evidence type="ECO:0000256" key="10">
    <source>
        <dbReference type="PIRSR" id="PIRSR602403-1"/>
    </source>
</evidence>
<dbReference type="OrthoDB" id="1055148at2759"/>
<dbReference type="RefSeq" id="XP_025359545.1">
    <property type="nucleotide sequence ID" value="XM_025507881.1"/>
</dbReference>
<evidence type="ECO:0000256" key="8">
    <source>
        <dbReference type="ARBA" id="ARBA00023033"/>
    </source>
</evidence>
<reference evidence="13 14" key="1">
    <citation type="journal article" date="2018" name="Mol. Biol. Evol.">
        <title>Broad Genomic Sampling Reveals a Smut Pathogenic Ancestry of the Fungal Clade Ustilaginomycotina.</title>
        <authorList>
            <person name="Kijpornyongpan T."/>
            <person name="Mondo S.J."/>
            <person name="Barry K."/>
            <person name="Sandor L."/>
            <person name="Lee J."/>
            <person name="Lipzen A."/>
            <person name="Pangilinan J."/>
            <person name="LaButti K."/>
            <person name="Hainaut M."/>
            <person name="Henrissat B."/>
            <person name="Grigoriev I.V."/>
            <person name="Spatafora J.W."/>
            <person name="Aime M.C."/>
        </authorList>
    </citation>
    <scope>NUCLEOTIDE SEQUENCE [LARGE SCALE GENOMIC DNA]</scope>
    <source>
        <strain evidence="13 14">MCA 5214</strain>
    </source>
</reference>
<dbReference type="GO" id="GO:0020037">
    <property type="term" value="F:heme binding"/>
    <property type="evidence" value="ECO:0007669"/>
    <property type="project" value="InterPro"/>
</dbReference>
<dbReference type="SUPFAM" id="SSF48264">
    <property type="entry name" value="Cytochrome P450"/>
    <property type="match status" value="1"/>
</dbReference>
<dbReference type="PRINTS" id="PR00385">
    <property type="entry name" value="P450"/>
</dbReference>
<evidence type="ECO:0000256" key="9">
    <source>
        <dbReference type="ARBA" id="ARBA00023136"/>
    </source>
</evidence>
<keyword evidence="8 11" id="KW-0503">Monooxygenase</keyword>
<feature type="binding site" description="axial binding residue" evidence="10">
    <location>
        <position position="499"/>
    </location>
    <ligand>
        <name>heme</name>
        <dbReference type="ChEBI" id="CHEBI:30413"/>
    </ligand>
    <ligandPart>
        <name>Fe</name>
        <dbReference type="ChEBI" id="CHEBI:18248"/>
    </ligandPart>
</feature>
<dbReference type="InterPro" id="IPR017972">
    <property type="entry name" value="Cyt_P450_CS"/>
</dbReference>
<keyword evidence="4 10" id="KW-0349">Heme</keyword>
<comment type="subcellular location">
    <subcellularLocation>
        <location evidence="2">Membrane</location>
    </subcellularLocation>
</comment>
<protein>
    <submittedName>
        <fullName evidence="13">Sterol 14 alpha-demethylase</fullName>
    </submittedName>
</protein>
<dbReference type="EMBL" id="KZ819678">
    <property type="protein sequence ID" value="PWN24933.1"/>
    <property type="molecule type" value="Genomic_DNA"/>
</dbReference>
<evidence type="ECO:0000313" key="13">
    <source>
        <dbReference type="EMBL" id="PWN24933.1"/>
    </source>
</evidence>
<dbReference type="InterPro" id="IPR001128">
    <property type="entry name" value="Cyt_P450"/>
</dbReference>
<keyword evidence="7 10" id="KW-0408">Iron</keyword>
<dbReference type="CDD" id="cd11042">
    <property type="entry name" value="CYP51-like"/>
    <property type="match status" value="1"/>
</dbReference>
<comment type="cofactor">
    <cofactor evidence="1 10">
        <name>heme</name>
        <dbReference type="ChEBI" id="CHEBI:30413"/>
    </cofactor>
</comment>
<dbReference type="GO" id="GO:0008168">
    <property type="term" value="F:methyltransferase activity"/>
    <property type="evidence" value="ECO:0007669"/>
    <property type="project" value="UniProtKB-KW"/>
</dbReference>
<comment type="similarity">
    <text evidence="3 11">Belongs to the cytochrome P450 family.</text>
</comment>
<evidence type="ECO:0000256" key="7">
    <source>
        <dbReference type="ARBA" id="ARBA00023004"/>
    </source>
</evidence>
<dbReference type="GO" id="GO:0004497">
    <property type="term" value="F:monooxygenase activity"/>
    <property type="evidence" value="ECO:0007669"/>
    <property type="project" value="UniProtKB-KW"/>
</dbReference>
<dbReference type="GeneID" id="37029704"/>
<dbReference type="PANTHER" id="PTHR24304">
    <property type="entry name" value="CYTOCHROME P450 FAMILY 7"/>
    <property type="match status" value="1"/>
</dbReference>
<evidence type="ECO:0000256" key="5">
    <source>
        <dbReference type="ARBA" id="ARBA00022723"/>
    </source>
</evidence>
<dbReference type="InterPro" id="IPR036396">
    <property type="entry name" value="Cyt_P450_sf"/>
</dbReference>
<dbReference type="GO" id="GO:0005506">
    <property type="term" value="F:iron ion binding"/>
    <property type="evidence" value="ECO:0007669"/>
    <property type="project" value="InterPro"/>
</dbReference>
<dbReference type="Proteomes" id="UP000245884">
    <property type="component" value="Unassembled WGS sequence"/>
</dbReference>
<gene>
    <name evidence="13" type="ORF">BDZ90DRAFT_256165</name>
</gene>
<evidence type="ECO:0000256" key="3">
    <source>
        <dbReference type="ARBA" id="ARBA00010617"/>
    </source>
</evidence>
<evidence type="ECO:0000256" key="1">
    <source>
        <dbReference type="ARBA" id="ARBA00001971"/>
    </source>
</evidence>
<sequence>MDIFSRAIQATPWLRDQSLPVQLPVIALAAIVASVALNVASQLLIPRSKSTPPMVFHWFPFVGSAVTYGMDPYTFFHENRKRHGDVFTFLLLGRKVTVALGPKGSNLVLNGKLNEVSAEDVYGAVTVPVFGKEVVYDVPNAVLMEQKRFVKAGLSTENLHVYVGQIVDEVENFVANDSTFSALKAGKPAVIDTFQAMSEITILTASRTLQGQEIRESLDKSFADLYHDLDAGFTPINFIMPGLPLPANFRRDRAQQKMSRFYRDIVEKRRAAAEKGGLESAAGGYHDMIATLMEQKYKNGRPLSDIEIAHMMIALLMAGQHTSSATGSWALLRLASKPEVIRELYDEQVRVYGDGTPGSFRPLDYETNKTQLPILDSVIRETLRMHPPIHSIMRLALKDLPVPATMGGDGSAGKKSDTQTLIIPKGHSVLAAPGVSAIDPSLWPDAGEFKPSRWLEAGQLKGEESSSTSPSDTVDYGWGAVSTGANSPYLPFGAGRHRCIGEQFAYLQLGTIVATVVRGFEWEIEGGKFPEPDYTSMIVLPKAPARLVMRRRKHAA</sequence>
<keyword evidence="12" id="KW-0812">Transmembrane</keyword>
<dbReference type="PROSITE" id="PS00086">
    <property type="entry name" value="CYTOCHROME_P450"/>
    <property type="match status" value="1"/>
</dbReference>
<evidence type="ECO:0000313" key="14">
    <source>
        <dbReference type="Proteomes" id="UP000245884"/>
    </source>
</evidence>
<dbReference type="InterPro" id="IPR002403">
    <property type="entry name" value="Cyt_P450_E_grp-IV"/>
</dbReference>
<dbReference type="Pfam" id="PF00067">
    <property type="entry name" value="p450"/>
    <property type="match status" value="1"/>
</dbReference>
<dbReference type="PRINTS" id="PR00465">
    <property type="entry name" value="EP450IV"/>
</dbReference>
<dbReference type="GO" id="GO:0032259">
    <property type="term" value="P:methylation"/>
    <property type="evidence" value="ECO:0007669"/>
    <property type="project" value="UniProtKB-KW"/>
</dbReference>
<keyword evidence="13" id="KW-0808">Transferase</keyword>
<dbReference type="PANTHER" id="PTHR24304:SF2">
    <property type="entry name" value="24-HYDROXYCHOLESTEROL 7-ALPHA-HYDROXYLASE"/>
    <property type="match status" value="1"/>
</dbReference>
<dbReference type="STRING" id="1569628.A0A316ULX3"/>
<evidence type="ECO:0000256" key="11">
    <source>
        <dbReference type="RuleBase" id="RU000461"/>
    </source>
</evidence>
<dbReference type="GO" id="GO:0016020">
    <property type="term" value="C:membrane"/>
    <property type="evidence" value="ECO:0007669"/>
    <property type="project" value="UniProtKB-SubCell"/>
</dbReference>
<keyword evidence="6 11" id="KW-0560">Oxidoreductase</keyword>
<keyword evidence="14" id="KW-1185">Reference proteome</keyword>
<dbReference type="FunFam" id="1.10.630.10:FF:000033">
    <property type="entry name" value="14-alpha sterol demethylase"/>
    <property type="match status" value="1"/>
</dbReference>
<evidence type="ECO:0000256" key="12">
    <source>
        <dbReference type="SAM" id="Phobius"/>
    </source>
</evidence>
<evidence type="ECO:0000256" key="4">
    <source>
        <dbReference type="ARBA" id="ARBA00022617"/>
    </source>
</evidence>
<keyword evidence="9 12" id="KW-0472">Membrane</keyword>
<keyword evidence="13" id="KW-0489">Methyltransferase</keyword>
<keyword evidence="5 10" id="KW-0479">Metal-binding</keyword>
<dbReference type="InterPro" id="IPR050529">
    <property type="entry name" value="CYP450_sterol_14alpha_dmase"/>
</dbReference>
<name>A0A316ULX3_9BASI</name>
<accession>A0A316ULX3</accession>
<feature type="transmembrane region" description="Helical" evidence="12">
    <location>
        <begin position="21"/>
        <end position="45"/>
    </location>
</feature>
<dbReference type="AlphaFoldDB" id="A0A316ULX3"/>